<keyword evidence="2" id="KW-1185">Reference proteome</keyword>
<dbReference type="EMBL" id="WIXP02000010">
    <property type="protein sequence ID" value="KAF6204495.1"/>
    <property type="molecule type" value="Genomic_DNA"/>
</dbReference>
<dbReference type="AlphaFoldDB" id="A0A6A4IYK6"/>
<dbReference type="Proteomes" id="UP000466442">
    <property type="component" value="Unassembled WGS sequence"/>
</dbReference>
<comment type="caution">
    <text evidence="1">The sequence shown here is derived from an EMBL/GenBank/DDBJ whole genome shotgun (WGS) entry which is preliminary data.</text>
</comment>
<proteinExistence type="predicted"/>
<evidence type="ECO:0000313" key="1">
    <source>
        <dbReference type="EMBL" id="KAF6204495.1"/>
    </source>
</evidence>
<accession>A0A6A4IYK6</accession>
<organism evidence="1 2">
    <name type="scientific">Apolygus lucorum</name>
    <name type="common">Small green plant bug</name>
    <name type="synonym">Lygocoris lucorum</name>
    <dbReference type="NCBI Taxonomy" id="248454"/>
    <lineage>
        <taxon>Eukaryota</taxon>
        <taxon>Metazoa</taxon>
        <taxon>Ecdysozoa</taxon>
        <taxon>Arthropoda</taxon>
        <taxon>Hexapoda</taxon>
        <taxon>Insecta</taxon>
        <taxon>Pterygota</taxon>
        <taxon>Neoptera</taxon>
        <taxon>Paraneoptera</taxon>
        <taxon>Hemiptera</taxon>
        <taxon>Heteroptera</taxon>
        <taxon>Panheteroptera</taxon>
        <taxon>Cimicomorpha</taxon>
        <taxon>Miridae</taxon>
        <taxon>Mirini</taxon>
        <taxon>Apolygus</taxon>
    </lineage>
</organism>
<gene>
    <name evidence="1" type="ORF">GE061_002837</name>
</gene>
<protein>
    <submittedName>
        <fullName evidence="1">Uncharacterized protein</fullName>
    </submittedName>
</protein>
<dbReference type="OrthoDB" id="420518at2759"/>
<reference evidence="1" key="1">
    <citation type="journal article" date="2021" name="Mol. Ecol. Resour.">
        <title>Apolygus lucorum genome provides insights into omnivorousness and mesophyll feeding.</title>
        <authorList>
            <person name="Liu Y."/>
            <person name="Liu H."/>
            <person name="Wang H."/>
            <person name="Huang T."/>
            <person name="Liu B."/>
            <person name="Yang B."/>
            <person name="Yin L."/>
            <person name="Li B."/>
            <person name="Zhang Y."/>
            <person name="Zhang S."/>
            <person name="Jiang F."/>
            <person name="Zhang X."/>
            <person name="Ren Y."/>
            <person name="Wang B."/>
            <person name="Wang S."/>
            <person name="Lu Y."/>
            <person name="Wu K."/>
            <person name="Fan W."/>
            <person name="Wang G."/>
        </authorList>
    </citation>
    <scope>NUCLEOTIDE SEQUENCE</scope>
    <source>
        <strain evidence="1">12Hb</strain>
    </source>
</reference>
<sequence length="124" mass="14473">MVRDVREVLKAMGWVEGFNIPVSNSENQRLETEIENFLHQKAEAVVKYEIAKDRLTALQRNEKLLDEEKNTNQSLIQALRVNLDSEILTVRNCENDFSKMKYDMKIMDNEMMSTGGRIKYVQVC</sequence>
<name>A0A6A4IYK6_APOLU</name>
<evidence type="ECO:0000313" key="2">
    <source>
        <dbReference type="Proteomes" id="UP000466442"/>
    </source>
</evidence>